<keyword evidence="7 9" id="KW-0378">Hydrolase</keyword>
<protein>
    <recommendedName>
        <fullName evidence="5 9">Uracil-DNA glycosylase</fullName>
        <shortName evidence="9">UDG</shortName>
        <ecNumber evidence="4 9">3.2.2.27</ecNumber>
    </recommendedName>
</protein>
<feature type="domain" description="Uracil-DNA glycosylase-like" evidence="10">
    <location>
        <begin position="59"/>
        <end position="219"/>
    </location>
</feature>
<dbReference type="NCBIfam" id="TIGR00628">
    <property type="entry name" value="ung"/>
    <property type="match status" value="1"/>
</dbReference>
<keyword evidence="6 9" id="KW-0227">DNA damage</keyword>
<dbReference type="PANTHER" id="PTHR11264:SF0">
    <property type="entry name" value="URACIL-DNA GLYCOSYLASE"/>
    <property type="match status" value="1"/>
</dbReference>
<dbReference type="EMBL" id="FOUR01000007">
    <property type="protein sequence ID" value="SFN33200.1"/>
    <property type="molecule type" value="Genomic_DNA"/>
</dbReference>
<gene>
    <name evidence="9" type="primary">ung</name>
    <name evidence="11" type="ORF">SAMN04487961_2804</name>
</gene>
<evidence type="ECO:0000313" key="12">
    <source>
        <dbReference type="Proteomes" id="UP000199339"/>
    </source>
</evidence>
<evidence type="ECO:0000256" key="6">
    <source>
        <dbReference type="ARBA" id="ARBA00022763"/>
    </source>
</evidence>
<dbReference type="FunFam" id="3.40.470.10:FF:000001">
    <property type="entry name" value="Uracil-DNA glycosylase"/>
    <property type="match status" value="1"/>
</dbReference>
<evidence type="ECO:0000259" key="10">
    <source>
        <dbReference type="SMART" id="SM00986"/>
    </source>
</evidence>
<organism evidence="11 12">
    <name type="scientific">Marinobacter pelagius</name>
    <dbReference type="NCBI Taxonomy" id="379482"/>
    <lineage>
        <taxon>Bacteria</taxon>
        <taxon>Pseudomonadati</taxon>
        <taxon>Pseudomonadota</taxon>
        <taxon>Gammaproteobacteria</taxon>
        <taxon>Pseudomonadales</taxon>
        <taxon>Marinobacteraceae</taxon>
        <taxon>Marinobacter</taxon>
    </lineage>
</organism>
<dbReference type="SMART" id="SM00987">
    <property type="entry name" value="UreE_C"/>
    <property type="match status" value="1"/>
</dbReference>
<comment type="subcellular location">
    <subcellularLocation>
        <location evidence="9">Cytoplasm</location>
    </subcellularLocation>
</comment>
<dbReference type="NCBIfam" id="NF003591">
    <property type="entry name" value="PRK05254.1-4"/>
    <property type="match status" value="1"/>
</dbReference>
<dbReference type="SUPFAM" id="SSF52141">
    <property type="entry name" value="Uracil-DNA glycosylase-like"/>
    <property type="match status" value="1"/>
</dbReference>
<reference evidence="12" key="1">
    <citation type="submission" date="2016-10" db="EMBL/GenBank/DDBJ databases">
        <authorList>
            <person name="Varghese N."/>
            <person name="Submissions S."/>
        </authorList>
    </citation>
    <scope>NUCLEOTIDE SEQUENCE [LARGE SCALE GENOMIC DNA]</scope>
    <source>
        <strain evidence="12">CGMCC 1.6775</strain>
    </source>
</reference>
<dbReference type="GO" id="GO:0097510">
    <property type="term" value="P:base-excision repair, AP site formation via deaminated base removal"/>
    <property type="evidence" value="ECO:0007669"/>
    <property type="project" value="TreeGrafter"/>
</dbReference>
<proteinExistence type="inferred from homology"/>
<dbReference type="RefSeq" id="WP_092004868.1">
    <property type="nucleotide sequence ID" value="NZ_FOUR01000007.1"/>
</dbReference>
<evidence type="ECO:0000256" key="2">
    <source>
        <dbReference type="ARBA" id="ARBA00002631"/>
    </source>
</evidence>
<dbReference type="InterPro" id="IPR002043">
    <property type="entry name" value="UDG_fam1"/>
</dbReference>
<dbReference type="Proteomes" id="UP000199339">
    <property type="component" value="Unassembled WGS sequence"/>
</dbReference>
<evidence type="ECO:0000313" key="11">
    <source>
        <dbReference type="EMBL" id="SFN33200.1"/>
    </source>
</evidence>
<dbReference type="NCBIfam" id="NF003589">
    <property type="entry name" value="PRK05254.1-2"/>
    <property type="match status" value="1"/>
</dbReference>
<evidence type="ECO:0000256" key="1">
    <source>
        <dbReference type="ARBA" id="ARBA00001400"/>
    </source>
</evidence>
<comment type="function">
    <text evidence="2 9">Excises uracil residues from the DNA which can arise as a result of misincorporation of dUMP residues by DNA polymerase or due to deamination of cytosine.</text>
</comment>
<dbReference type="EC" id="3.2.2.27" evidence="4 9"/>
<name>A0A1I4Y6R7_9GAMM</name>
<keyword evidence="12" id="KW-1185">Reference proteome</keyword>
<dbReference type="GO" id="GO:0004844">
    <property type="term" value="F:uracil DNA N-glycosylase activity"/>
    <property type="evidence" value="ECO:0007669"/>
    <property type="project" value="UniProtKB-UniRule"/>
</dbReference>
<comment type="catalytic activity">
    <reaction evidence="1 9">
        <text>Hydrolyzes single-stranded DNA or mismatched double-stranded DNA and polynucleotides, releasing free uracil.</text>
        <dbReference type="EC" id="3.2.2.27"/>
    </reaction>
</comment>
<dbReference type="CDD" id="cd10027">
    <property type="entry name" value="UDG-F1-like"/>
    <property type="match status" value="1"/>
</dbReference>
<evidence type="ECO:0000256" key="4">
    <source>
        <dbReference type="ARBA" id="ARBA00012030"/>
    </source>
</evidence>
<dbReference type="GO" id="GO:0005737">
    <property type="term" value="C:cytoplasm"/>
    <property type="evidence" value="ECO:0007669"/>
    <property type="project" value="UniProtKB-SubCell"/>
</dbReference>
<evidence type="ECO:0000256" key="3">
    <source>
        <dbReference type="ARBA" id="ARBA00008184"/>
    </source>
</evidence>
<dbReference type="AlphaFoldDB" id="A0A1I4Y6R7"/>
<evidence type="ECO:0000256" key="9">
    <source>
        <dbReference type="HAMAP-Rule" id="MF_00148"/>
    </source>
</evidence>
<keyword evidence="8 9" id="KW-0234">DNA repair</keyword>
<dbReference type="NCBIfam" id="NF003592">
    <property type="entry name" value="PRK05254.1-5"/>
    <property type="match status" value="1"/>
</dbReference>
<keyword evidence="9" id="KW-0963">Cytoplasm</keyword>
<sequence length="248" mass="27449">MHPAQTLASQLKPGRGWDDHLTGEFSQPYMQQLAAFLAAEEQAGKVIYPPSSHCFNALNSTPLDKVEVVILGQDPYHGPGQAHGLCFSVRPEVPVPPSLVNIFKEIRDDLGIEPPDHGCLQPWAERGVLLLNSVLTVLQGQAGAHQGKGWETFTDRVIETVNREREGVVFLLWGSYARKKGQHIDRSRHLVLEGPHPSPLSAYRGFFGCKHFSRANEWLKGNGQPPIDWSLPAKAELIARYRKPVSAG</sequence>
<evidence type="ECO:0000256" key="8">
    <source>
        <dbReference type="ARBA" id="ARBA00023204"/>
    </source>
</evidence>
<evidence type="ECO:0000256" key="5">
    <source>
        <dbReference type="ARBA" id="ARBA00018429"/>
    </source>
</evidence>
<dbReference type="InterPro" id="IPR036895">
    <property type="entry name" value="Uracil-DNA_glycosylase-like_sf"/>
</dbReference>
<feature type="active site" description="Proton acceptor" evidence="9">
    <location>
        <position position="74"/>
    </location>
</feature>
<dbReference type="HAMAP" id="MF_00148">
    <property type="entry name" value="UDG"/>
    <property type="match status" value="1"/>
</dbReference>
<dbReference type="SMART" id="SM00986">
    <property type="entry name" value="UDG"/>
    <property type="match status" value="1"/>
</dbReference>
<evidence type="ECO:0000256" key="7">
    <source>
        <dbReference type="ARBA" id="ARBA00022801"/>
    </source>
</evidence>
<dbReference type="Pfam" id="PF03167">
    <property type="entry name" value="UDG"/>
    <property type="match status" value="1"/>
</dbReference>
<dbReference type="InterPro" id="IPR005122">
    <property type="entry name" value="Uracil-DNA_glycosylase-like"/>
</dbReference>
<dbReference type="OrthoDB" id="9804372at2"/>
<dbReference type="Gene3D" id="3.40.470.10">
    <property type="entry name" value="Uracil-DNA glycosylase-like domain"/>
    <property type="match status" value="1"/>
</dbReference>
<dbReference type="PANTHER" id="PTHR11264">
    <property type="entry name" value="URACIL-DNA GLYCOSYLASE"/>
    <property type="match status" value="1"/>
</dbReference>
<dbReference type="NCBIfam" id="NF003588">
    <property type="entry name" value="PRK05254.1-1"/>
    <property type="match status" value="1"/>
</dbReference>
<comment type="similarity">
    <text evidence="3 9">Belongs to the uracil-DNA glycosylase (UDG) superfamily. UNG family.</text>
</comment>
<accession>A0A1I4Y6R7</accession>